<organism evidence="1 2">
    <name type="scientific">Oryzomonas japonica</name>
    <dbReference type="NCBI Taxonomy" id="2603858"/>
    <lineage>
        <taxon>Bacteria</taxon>
        <taxon>Pseudomonadati</taxon>
        <taxon>Thermodesulfobacteriota</taxon>
        <taxon>Desulfuromonadia</taxon>
        <taxon>Geobacterales</taxon>
        <taxon>Geobacteraceae</taxon>
        <taxon>Oryzomonas</taxon>
    </lineage>
</organism>
<dbReference type="AlphaFoldDB" id="A0A7J4ZTK6"/>
<proteinExistence type="predicted"/>
<protein>
    <submittedName>
        <fullName evidence="1">Uncharacterized protein</fullName>
    </submittedName>
</protein>
<dbReference type="EMBL" id="VZQZ01000002">
    <property type="protein sequence ID" value="KAB0666778.1"/>
    <property type="molecule type" value="Genomic_DNA"/>
</dbReference>
<keyword evidence="2" id="KW-1185">Reference proteome</keyword>
<comment type="caution">
    <text evidence="1">The sequence shown here is derived from an EMBL/GenBank/DDBJ whole genome shotgun (WGS) entry which is preliminary data.</text>
</comment>
<name>A0A7J4ZTK6_9BACT</name>
<dbReference type="RefSeq" id="WP_151127515.1">
    <property type="nucleotide sequence ID" value="NZ_VZQZ01000002.1"/>
</dbReference>
<dbReference type="Proteomes" id="UP000420562">
    <property type="component" value="Unassembled WGS sequence"/>
</dbReference>
<reference evidence="1 2" key="1">
    <citation type="submission" date="2019-09" db="EMBL/GenBank/DDBJ databases">
        <title>Geobacter sp. Red96, a novel strain isolated from paddy soil.</title>
        <authorList>
            <person name="Xu Z."/>
            <person name="Masuda Y."/>
            <person name="Itoh H."/>
            <person name="Senoo K."/>
        </authorList>
    </citation>
    <scope>NUCLEOTIDE SEQUENCE [LARGE SCALE GENOMIC DNA]</scope>
    <source>
        <strain evidence="1 2">Red96</strain>
    </source>
</reference>
<evidence type="ECO:0000313" key="2">
    <source>
        <dbReference type="Proteomes" id="UP000420562"/>
    </source>
</evidence>
<evidence type="ECO:0000313" key="1">
    <source>
        <dbReference type="EMBL" id="KAB0666778.1"/>
    </source>
</evidence>
<gene>
    <name evidence="1" type="ORF">F6V25_05015</name>
</gene>
<sequence>MTFGMFYELLPASQPFFGLPFKIGKAQKMETIGRLKYNPFELSQIVTEHIRATPWSETNGDLS</sequence>
<accession>A0A7J4ZTK6</accession>